<dbReference type="SMART" id="SM00494">
    <property type="entry name" value="ChtBD2"/>
    <property type="match status" value="2"/>
</dbReference>
<protein>
    <recommendedName>
        <fullName evidence="6">Chitin-binding type-2 domain-containing protein</fullName>
    </recommendedName>
</protein>
<dbReference type="AlphaFoldDB" id="A0ABD6EDC5"/>
<comment type="caution">
    <text evidence="7">The sequence shown here is derived from an EMBL/GenBank/DDBJ whole genome shotgun (WGS) entry which is preliminary data.</text>
</comment>
<dbReference type="SUPFAM" id="SSF57625">
    <property type="entry name" value="Invertebrate chitin-binding proteins"/>
    <property type="match status" value="2"/>
</dbReference>
<accession>A0ABD6EDC5</accession>
<keyword evidence="1" id="KW-0147">Chitin-binding</keyword>
<dbReference type="Gene3D" id="2.170.140.10">
    <property type="entry name" value="Chitin binding domain"/>
    <property type="match status" value="2"/>
</dbReference>
<dbReference type="InterPro" id="IPR002557">
    <property type="entry name" value="Chitin-bd_dom"/>
</dbReference>
<evidence type="ECO:0000256" key="2">
    <source>
        <dbReference type="ARBA" id="ARBA00022729"/>
    </source>
</evidence>
<keyword evidence="4" id="KW-1015">Disulfide bond</keyword>
<dbReference type="Pfam" id="PF01607">
    <property type="entry name" value="CBM_14"/>
    <property type="match status" value="2"/>
</dbReference>
<proteinExistence type="predicted"/>
<evidence type="ECO:0000256" key="5">
    <source>
        <dbReference type="ARBA" id="ARBA00023180"/>
    </source>
</evidence>
<keyword evidence="8" id="KW-1185">Reference proteome</keyword>
<feature type="domain" description="Chitin-binding type-2" evidence="6">
    <location>
        <begin position="6"/>
        <end position="62"/>
    </location>
</feature>
<evidence type="ECO:0000259" key="6">
    <source>
        <dbReference type="PROSITE" id="PS50940"/>
    </source>
</evidence>
<dbReference type="EMBL" id="JBGFUD010000423">
    <property type="protein sequence ID" value="MFH4974497.1"/>
    <property type="molecule type" value="Genomic_DNA"/>
</dbReference>
<dbReference type="InterPro" id="IPR036508">
    <property type="entry name" value="Chitin-bd_dom_sf"/>
</dbReference>
<evidence type="ECO:0000313" key="7">
    <source>
        <dbReference type="EMBL" id="MFH4974497.1"/>
    </source>
</evidence>
<reference evidence="7 8" key="1">
    <citation type="submission" date="2024-08" db="EMBL/GenBank/DDBJ databases">
        <title>Gnathostoma spinigerum genome.</title>
        <authorList>
            <person name="Gonzalez-Bertolin B."/>
            <person name="Monzon S."/>
            <person name="Zaballos A."/>
            <person name="Jimenez P."/>
            <person name="Dekumyoy P."/>
            <person name="Varona S."/>
            <person name="Cuesta I."/>
            <person name="Sumanam S."/>
            <person name="Adisakwattana P."/>
            <person name="Gasser R.B."/>
            <person name="Hernandez-Gonzalez A."/>
            <person name="Young N.D."/>
            <person name="Perteguer M.J."/>
        </authorList>
    </citation>
    <scope>NUCLEOTIDE SEQUENCE [LARGE SCALE GENOMIC DNA]</scope>
    <source>
        <strain evidence="7">AL3</strain>
        <tissue evidence="7">Liver</tissue>
    </source>
</reference>
<keyword evidence="3" id="KW-0677">Repeat</keyword>
<sequence>KLYTADYHCDEKPNGYYSMGCSSRYYGCSNGIETAFMCPNALKFNEHTGKCDYIENVPACKHRHHEFCAEKPDGVYAHGCSGRYAICANRKEYGYQCPIGYVFNERTAMCEEPSHVHGCAH</sequence>
<name>A0ABD6EDC5_9BILA</name>
<gene>
    <name evidence="7" type="ORF">AB6A40_001206</name>
</gene>
<dbReference type="PANTHER" id="PTHR23301">
    <property type="entry name" value="CHITIN BINDING PERITROPHIN-A"/>
    <property type="match status" value="1"/>
</dbReference>
<feature type="domain" description="Chitin-binding type-2" evidence="6">
    <location>
        <begin position="65"/>
        <end position="121"/>
    </location>
</feature>
<keyword evidence="5" id="KW-0325">Glycoprotein</keyword>
<dbReference type="GO" id="GO:0008061">
    <property type="term" value="F:chitin binding"/>
    <property type="evidence" value="ECO:0007669"/>
    <property type="project" value="UniProtKB-KW"/>
</dbReference>
<dbReference type="Proteomes" id="UP001608902">
    <property type="component" value="Unassembled WGS sequence"/>
</dbReference>
<keyword evidence="2" id="KW-0732">Signal</keyword>
<evidence type="ECO:0000256" key="4">
    <source>
        <dbReference type="ARBA" id="ARBA00023157"/>
    </source>
</evidence>
<dbReference type="PROSITE" id="PS50940">
    <property type="entry name" value="CHIT_BIND_II"/>
    <property type="match status" value="2"/>
</dbReference>
<evidence type="ECO:0000313" key="8">
    <source>
        <dbReference type="Proteomes" id="UP001608902"/>
    </source>
</evidence>
<evidence type="ECO:0000256" key="1">
    <source>
        <dbReference type="ARBA" id="ARBA00022669"/>
    </source>
</evidence>
<feature type="non-terminal residue" evidence="7">
    <location>
        <position position="1"/>
    </location>
</feature>
<dbReference type="PANTHER" id="PTHR23301:SF0">
    <property type="entry name" value="CHITIN-BINDING TYPE-2 DOMAIN-CONTAINING PROTEIN-RELATED"/>
    <property type="match status" value="1"/>
</dbReference>
<organism evidence="7 8">
    <name type="scientific">Gnathostoma spinigerum</name>
    <dbReference type="NCBI Taxonomy" id="75299"/>
    <lineage>
        <taxon>Eukaryota</taxon>
        <taxon>Metazoa</taxon>
        <taxon>Ecdysozoa</taxon>
        <taxon>Nematoda</taxon>
        <taxon>Chromadorea</taxon>
        <taxon>Rhabditida</taxon>
        <taxon>Spirurina</taxon>
        <taxon>Gnathostomatomorpha</taxon>
        <taxon>Gnathostomatoidea</taxon>
        <taxon>Gnathostomatidae</taxon>
        <taxon>Gnathostoma</taxon>
    </lineage>
</organism>
<dbReference type="InterPro" id="IPR051940">
    <property type="entry name" value="Chitin_bind-dev_reg"/>
</dbReference>
<evidence type="ECO:0000256" key="3">
    <source>
        <dbReference type="ARBA" id="ARBA00022737"/>
    </source>
</evidence>